<dbReference type="PANTHER" id="PTHR12825:SF0">
    <property type="entry name" value="VESICLE TRANSPORT PROTEIN SEC20"/>
    <property type="match status" value="1"/>
</dbReference>
<dbReference type="Pfam" id="PF03908">
    <property type="entry name" value="Sec20"/>
    <property type="match status" value="1"/>
</dbReference>
<evidence type="ECO:0000256" key="4">
    <source>
        <dbReference type="ARBA" id="ARBA00022824"/>
    </source>
</evidence>
<evidence type="ECO:0000256" key="5">
    <source>
        <dbReference type="ARBA" id="ARBA00022892"/>
    </source>
</evidence>
<feature type="region of interest" description="Disordered" evidence="10">
    <location>
        <begin position="262"/>
        <end position="302"/>
    </location>
</feature>
<keyword evidence="4" id="KW-0256">Endoplasmic reticulum</keyword>
<dbReference type="VEuPathDB" id="FungiDB:A1Q1_04412"/>
<comment type="caution">
    <text evidence="13">The sequence shown here is derived from an EMBL/GenBank/DDBJ whole genome shotgun (WGS) entry which is preliminary data.</text>
</comment>
<comment type="subcellular location">
    <subcellularLocation>
        <location evidence="1">Endoplasmic reticulum membrane</location>
        <topology evidence="1">Single-pass type IV membrane protein</topology>
    </subcellularLocation>
</comment>
<keyword evidence="7" id="KW-0175">Coiled coil</keyword>
<name>J5SPV2_TRIAS</name>
<keyword evidence="3 11" id="KW-0812">Transmembrane</keyword>
<comment type="similarity">
    <text evidence="9">Belongs to the SEC20 family.</text>
</comment>
<feature type="transmembrane region" description="Helical" evidence="11">
    <location>
        <begin position="167"/>
        <end position="188"/>
    </location>
</feature>
<dbReference type="InterPro" id="IPR056173">
    <property type="entry name" value="Sec20_C"/>
</dbReference>
<dbReference type="RefSeq" id="XP_014178253.1">
    <property type="nucleotide sequence ID" value="XM_014322778.1"/>
</dbReference>
<keyword evidence="8 11" id="KW-0472">Membrane</keyword>
<dbReference type="GO" id="GO:0005789">
    <property type="term" value="C:endoplasmic reticulum membrane"/>
    <property type="evidence" value="ECO:0007669"/>
    <property type="project" value="UniProtKB-SubCell"/>
</dbReference>
<feature type="compositionally biased region" description="Basic and acidic residues" evidence="10">
    <location>
        <begin position="262"/>
        <end position="274"/>
    </location>
</feature>
<evidence type="ECO:0000256" key="8">
    <source>
        <dbReference type="ARBA" id="ARBA00023136"/>
    </source>
</evidence>
<dbReference type="OrthoDB" id="46868at2759"/>
<accession>J5SPV2</accession>
<dbReference type="GO" id="GO:0006890">
    <property type="term" value="P:retrograde vesicle-mediated transport, Golgi to endoplasmic reticulum"/>
    <property type="evidence" value="ECO:0007669"/>
    <property type="project" value="InterPro"/>
</dbReference>
<feature type="region of interest" description="Disordered" evidence="10">
    <location>
        <begin position="307"/>
        <end position="326"/>
    </location>
</feature>
<evidence type="ECO:0000313" key="14">
    <source>
        <dbReference type="Proteomes" id="UP000002748"/>
    </source>
</evidence>
<proteinExistence type="inferred from homology"/>
<dbReference type="InterPro" id="IPR005606">
    <property type="entry name" value="Sec20"/>
</dbReference>
<protein>
    <recommendedName>
        <fullName evidence="12">Sec20 C-terminal domain-containing protein</fullName>
    </recommendedName>
</protein>
<sequence>MAQEILDTLPALARRLADVREYQIPRLAQSTTLARDLAGEARADLESVRVGLEDARETAELAGARREELLSQVLALEDEWASVHRAYRTALVDSKRNQAKADARYELDESRLQPEIEESSGVVGVLSVQMLDSSTETLRSTQSLYERYNDLLGASGKIVKALEKADWWDRAIIAAAFTFFLLCVAYVIKRRVLDRVGGFAAWWVGGSFRLLRMGLTGKPARRVVEDVVTQGAAVASGAAVTGAAVAGAAGAAAGAVKQELDKKRAADTDAAESKSKKKSKKDKKKNKKAKKGVKEVKQEPDTVTIIEEVVPSEPADDSAVKVKVEL</sequence>
<dbReference type="GO" id="GO:0031201">
    <property type="term" value="C:SNARE complex"/>
    <property type="evidence" value="ECO:0007669"/>
    <property type="project" value="TreeGrafter"/>
</dbReference>
<evidence type="ECO:0000256" key="2">
    <source>
        <dbReference type="ARBA" id="ARBA00022448"/>
    </source>
</evidence>
<evidence type="ECO:0000256" key="6">
    <source>
        <dbReference type="ARBA" id="ARBA00022989"/>
    </source>
</evidence>
<evidence type="ECO:0000256" key="9">
    <source>
        <dbReference type="ARBA" id="ARBA00037934"/>
    </source>
</evidence>
<evidence type="ECO:0000256" key="7">
    <source>
        <dbReference type="ARBA" id="ARBA00023054"/>
    </source>
</evidence>
<dbReference type="AlphaFoldDB" id="J5SPV2"/>
<evidence type="ECO:0000256" key="3">
    <source>
        <dbReference type="ARBA" id="ARBA00022692"/>
    </source>
</evidence>
<dbReference type="HOGENOM" id="CLU_726010_0_0_1"/>
<evidence type="ECO:0000256" key="1">
    <source>
        <dbReference type="ARBA" id="ARBA00004163"/>
    </source>
</evidence>
<evidence type="ECO:0000256" key="11">
    <source>
        <dbReference type="SAM" id="Phobius"/>
    </source>
</evidence>
<keyword evidence="5" id="KW-0931">ER-Golgi transport</keyword>
<dbReference type="KEGG" id="tasa:A1Q1_04412"/>
<feature type="domain" description="Sec20 C-terminal" evidence="12">
    <location>
        <begin position="127"/>
        <end position="192"/>
    </location>
</feature>
<dbReference type="GO" id="GO:0005484">
    <property type="term" value="F:SNAP receptor activity"/>
    <property type="evidence" value="ECO:0007669"/>
    <property type="project" value="InterPro"/>
</dbReference>
<gene>
    <name evidence="13" type="ORF">A1Q1_04412</name>
</gene>
<keyword evidence="2" id="KW-0813">Transport</keyword>
<dbReference type="EMBL" id="ALBS01000274">
    <property type="protein sequence ID" value="EJT46861.1"/>
    <property type="molecule type" value="Genomic_DNA"/>
</dbReference>
<feature type="compositionally biased region" description="Basic residues" evidence="10">
    <location>
        <begin position="275"/>
        <end position="291"/>
    </location>
</feature>
<organism evidence="13 14">
    <name type="scientific">Trichosporon asahii var. asahii (strain ATCC 90039 / CBS 2479 / JCM 2466 / KCTC 7840 / NBRC 103889/ NCYC 2677 / UAMH 7654)</name>
    <name type="common">Yeast</name>
    <dbReference type="NCBI Taxonomy" id="1186058"/>
    <lineage>
        <taxon>Eukaryota</taxon>
        <taxon>Fungi</taxon>
        <taxon>Dikarya</taxon>
        <taxon>Basidiomycota</taxon>
        <taxon>Agaricomycotina</taxon>
        <taxon>Tremellomycetes</taxon>
        <taxon>Trichosporonales</taxon>
        <taxon>Trichosporonaceae</taxon>
        <taxon>Trichosporon</taxon>
    </lineage>
</organism>
<evidence type="ECO:0000256" key="10">
    <source>
        <dbReference type="SAM" id="MobiDB-lite"/>
    </source>
</evidence>
<evidence type="ECO:0000259" key="12">
    <source>
        <dbReference type="Pfam" id="PF03908"/>
    </source>
</evidence>
<reference evidence="13 14" key="1">
    <citation type="journal article" date="2012" name="Eukaryot. Cell">
        <title>Draft genome sequence of CBS 2479, the standard type strain of Trichosporon asahii.</title>
        <authorList>
            <person name="Yang R.Y."/>
            <person name="Li H.T."/>
            <person name="Zhu H."/>
            <person name="Zhou G.P."/>
            <person name="Wang M."/>
            <person name="Wang L."/>
        </authorList>
    </citation>
    <scope>NUCLEOTIDE SEQUENCE [LARGE SCALE GENOMIC DNA]</scope>
    <source>
        <strain evidence="14">ATCC 90039 / CBS 2479 / JCM 2466 / KCTC 7840 / NCYC 2677 / UAMH 7654</strain>
    </source>
</reference>
<keyword evidence="6 11" id="KW-1133">Transmembrane helix</keyword>
<evidence type="ECO:0000313" key="13">
    <source>
        <dbReference type="EMBL" id="EJT46861.1"/>
    </source>
</evidence>
<dbReference type="PANTHER" id="PTHR12825">
    <property type="entry name" value="BNIP1-RELATED"/>
    <property type="match status" value="1"/>
</dbReference>
<dbReference type="GeneID" id="25987925"/>
<dbReference type="Proteomes" id="UP000002748">
    <property type="component" value="Unassembled WGS sequence"/>
</dbReference>